<reference evidence="8 9" key="1">
    <citation type="submission" date="2016-10" db="EMBL/GenBank/DDBJ databases">
        <authorList>
            <person name="Varghese N."/>
            <person name="Submissions S."/>
        </authorList>
    </citation>
    <scope>NUCLEOTIDE SEQUENCE [LARGE SCALE GENOMIC DNA]</scope>
    <source>
        <strain evidence="8 9">CIP 109853</strain>
    </source>
</reference>
<evidence type="ECO:0000259" key="6">
    <source>
        <dbReference type="PROSITE" id="PS50902"/>
    </source>
</evidence>
<comment type="caution">
    <text evidence="8">The sequence shown here is derived from an EMBL/GenBank/DDBJ whole genome shotgun (WGS) entry which is preliminary data.</text>
</comment>
<keyword evidence="5" id="KW-0472">Membrane</keyword>
<feature type="domain" description="FAD-binding FR-type" evidence="7">
    <location>
        <begin position="299"/>
        <end position="465"/>
    </location>
</feature>
<dbReference type="InterPro" id="IPR017938">
    <property type="entry name" value="Riboflavin_synthase-like_b-brl"/>
</dbReference>
<dbReference type="PANTHER" id="PTHR19384">
    <property type="entry name" value="NITRIC OXIDE SYNTHASE-RELATED"/>
    <property type="match status" value="1"/>
</dbReference>
<dbReference type="InterPro" id="IPR029039">
    <property type="entry name" value="Flavoprotein-like_sf"/>
</dbReference>
<evidence type="ECO:0000256" key="1">
    <source>
        <dbReference type="ARBA" id="ARBA00022630"/>
    </source>
</evidence>
<evidence type="ECO:0000256" key="2">
    <source>
        <dbReference type="ARBA" id="ARBA00022643"/>
    </source>
</evidence>
<dbReference type="InterPro" id="IPR008254">
    <property type="entry name" value="Flavodoxin/NO_synth"/>
</dbReference>
<evidence type="ECO:0000313" key="9">
    <source>
        <dbReference type="Proteomes" id="UP000198512"/>
    </source>
</evidence>
<dbReference type="InterPro" id="IPR039261">
    <property type="entry name" value="FNR_nucleotide-bd"/>
</dbReference>
<keyword evidence="1" id="KW-0285">Flavoprotein</keyword>
<dbReference type="CDD" id="cd06200">
    <property type="entry name" value="SiR_like1"/>
    <property type="match status" value="1"/>
</dbReference>
<dbReference type="Pfam" id="PF00258">
    <property type="entry name" value="Flavodoxin_1"/>
    <property type="match status" value="1"/>
</dbReference>
<dbReference type="SUPFAM" id="SSF52218">
    <property type="entry name" value="Flavoproteins"/>
    <property type="match status" value="1"/>
</dbReference>
<dbReference type="EMBL" id="FOFP01000006">
    <property type="protein sequence ID" value="SEQ49874.1"/>
    <property type="molecule type" value="Genomic_DNA"/>
</dbReference>
<name>A0ABY1BCA7_9PSED</name>
<evidence type="ECO:0000256" key="4">
    <source>
        <dbReference type="ARBA" id="ARBA00023797"/>
    </source>
</evidence>
<feature type="domain" description="Flavodoxin-like" evidence="6">
    <location>
        <begin position="149"/>
        <end position="286"/>
    </location>
</feature>
<dbReference type="PROSITE" id="PS50902">
    <property type="entry name" value="FLAVODOXIN_LIKE"/>
    <property type="match status" value="1"/>
</dbReference>
<feature type="transmembrane region" description="Helical" evidence="5">
    <location>
        <begin position="115"/>
        <end position="134"/>
    </location>
</feature>
<dbReference type="PRINTS" id="PR00369">
    <property type="entry name" value="FLAVODOXIN"/>
</dbReference>
<dbReference type="Gene3D" id="3.40.50.80">
    <property type="entry name" value="Nucleotide-binding domain of ferredoxin-NADP reductase (FNR) module"/>
    <property type="match status" value="1"/>
</dbReference>
<evidence type="ECO:0000256" key="3">
    <source>
        <dbReference type="ARBA" id="ARBA00022982"/>
    </source>
</evidence>
<protein>
    <recommendedName>
        <fullName evidence="4">NADPH--hemoprotein reductase</fullName>
        <ecNumber evidence="4">1.6.2.4</ecNumber>
    </recommendedName>
</protein>
<dbReference type="SUPFAM" id="SSF63380">
    <property type="entry name" value="Riboflavin synthase domain-like"/>
    <property type="match status" value="1"/>
</dbReference>
<dbReference type="SUPFAM" id="SSF52343">
    <property type="entry name" value="Ferredoxin reductase-like, C-terminal NADP-linked domain"/>
    <property type="match status" value="1"/>
</dbReference>
<keyword evidence="2" id="KW-0288">FMN</keyword>
<gene>
    <name evidence="8" type="ORF">SAMN05216600_106185</name>
</gene>
<dbReference type="EC" id="1.6.2.4" evidence="4"/>
<dbReference type="PANTHER" id="PTHR19384:SF17">
    <property type="entry name" value="NADPH--CYTOCHROME P450 REDUCTASE"/>
    <property type="match status" value="1"/>
</dbReference>
<dbReference type="InterPro" id="IPR017927">
    <property type="entry name" value="FAD-bd_FR_type"/>
</dbReference>
<keyword evidence="3" id="KW-0249">Electron transport</keyword>
<sequence length="602" mass="65599">MRWAAPFPLCRECLALITRAHLRPLWLFGLLLVQPVSATAEPAAATRLLTASQLAMSVRQQRPDLPVRQIQLPGDPQQPAQVSFANGQQALVTRSSGALLGAPQAGSNRRPLTPMTWALLLSLLYLIGCLGIAWRWRRRHPQSNAPSPLLISYASQSGQAERLAREAASYLQVHGQPARLLSLDQVDAQVLDDSRQALLVLSTYGDGEAPDNAARFARQLLGRNVALSHLDVGVLGLGDRHYPHFCRFAQQVEQWLRHNGAQPLFTPLWADQLDPATLQQWSQQLAKLAGDKQVPPTDAPLRPVHLAERQLLNPGSPGAPAYRIELQADALPSWQAGDVLELRPQVPTAQVAAGLQQLGLAPDTLVEGLALAEQLAHRQLPTDAGAWQALRGLDADALLAHLPPLPLRTYSLASLPASGRLELLVRLVTLADGQPGLGSGWLCQHAPLGAAMQVRLRANPAFHHPPTATPLILIGAGTGLAGLLAHLRTRQPGAADTWLLFGERSPEHDRWYSDALQQALQDGRLQHLDCAFTRAEPAQYVQDLLSLHSERLRAWLARGAALYVCGRLEGMGQGVEQRLIDLLGASTVDDLRTSGRYRRDLY</sequence>
<keyword evidence="5" id="KW-0812">Transmembrane</keyword>
<dbReference type="Proteomes" id="UP000198512">
    <property type="component" value="Unassembled WGS sequence"/>
</dbReference>
<proteinExistence type="predicted"/>
<keyword evidence="3" id="KW-0813">Transport</keyword>
<organism evidence="8 9">
    <name type="scientific">Pseudomonas cuatrocienegasensis</name>
    <dbReference type="NCBI Taxonomy" id="543360"/>
    <lineage>
        <taxon>Bacteria</taxon>
        <taxon>Pseudomonadati</taxon>
        <taxon>Pseudomonadota</taxon>
        <taxon>Gammaproteobacteria</taxon>
        <taxon>Pseudomonadales</taxon>
        <taxon>Pseudomonadaceae</taxon>
        <taxon>Pseudomonas</taxon>
    </lineage>
</organism>
<evidence type="ECO:0000313" key="8">
    <source>
        <dbReference type="EMBL" id="SEQ49874.1"/>
    </source>
</evidence>
<evidence type="ECO:0000259" key="7">
    <source>
        <dbReference type="PROSITE" id="PS51384"/>
    </source>
</evidence>
<keyword evidence="5" id="KW-1133">Transmembrane helix</keyword>
<dbReference type="Gene3D" id="3.40.50.360">
    <property type="match status" value="1"/>
</dbReference>
<dbReference type="InterPro" id="IPR001094">
    <property type="entry name" value="Flavdoxin-like"/>
</dbReference>
<dbReference type="PROSITE" id="PS51384">
    <property type="entry name" value="FAD_FR"/>
    <property type="match status" value="1"/>
</dbReference>
<evidence type="ECO:0000256" key="5">
    <source>
        <dbReference type="SAM" id="Phobius"/>
    </source>
</evidence>
<accession>A0ABY1BCA7</accession>
<keyword evidence="9" id="KW-1185">Reference proteome</keyword>